<dbReference type="Pfam" id="PF07009">
    <property type="entry name" value="NusG_II"/>
    <property type="match status" value="1"/>
</dbReference>
<gene>
    <name evidence="2" type="ORF">IAB90_07240</name>
</gene>
<sequence length="164" mass="18022">MSLKKVRQVKKDRFFKIWDILIYGLIAAVVAALFIAAAFTADNSALQSVEVRYNNALAFFYDFSADEYEISLPQNIAVEENEDGLTVTFCTDGGSLTEPRDYNIIFIDKSARTVSVTESDCSARRDCVHTRAITNSSGVIVCTPHRLEISPPGFSDIDGTLPAG</sequence>
<dbReference type="Proteomes" id="UP000824179">
    <property type="component" value="Unassembled WGS sequence"/>
</dbReference>
<dbReference type="Gene3D" id="2.60.320.10">
    <property type="entry name" value="N-utilization substance G protein NusG, insert domain"/>
    <property type="match status" value="1"/>
</dbReference>
<accession>A0A9D1DBE9</accession>
<reference evidence="2" key="1">
    <citation type="submission" date="2020-10" db="EMBL/GenBank/DDBJ databases">
        <authorList>
            <person name="Gilroy R."/>
        </authorList>
    </citation>
    <scope>NUCLEOTIDE SEQUENCE</scope>
    <source>
        <strain evidence="2">ChiW25-3613</strain>
    </source>
</reference>
<proteinExistence type="predicted"/>
<name>A0A9D1DBE9_9FIRM</name>
<dbReference type="InterPro" id="IPR038690">
    <property type="entry name" value="NusG_2_sf"/>
</dbReference>
<reference evidence="2" key="2">
    <citation type="journal article" date="2021" name="PeerJ">
        <title>Extensive microbial diversity within the chicken gut microbiome revealed by metagenomics and culture.</title>
        <authorList>
            <person name="Gilroy R."/>
            <person name="Ravi A."/>
            <person name="Getino M."/>
            <person name="Pursley I."/>
            <person name="Horton D.L."/>
            <person name="Alikhan N.F."/>
            <person name="Baker D."/>
            <person name="Gharbi K."/>
            <person name="Hall N."/>
            <person name="Watson M."/>
            <person name="Adriaenssens E.M."/>
            <person name="Foster-Nyarko E."/>
            <person name="Jarju S."/>
            <person name="Secka A."/>
            <person name="Antonio M."/>
            <person name="Oren A."/>
            <person name="Chaudhuri R.R."/>
            <person name="La Ragione R."/>
            <person name="Hildebrand F."/>
            <person name="Pallen M.J."/>
        </authorList>
    </citation>
    <scope>NUCLEOTIDE SEQUENCE</scope>
    <source>
        <strain evidence="2">ChiW25-3613</strain>
    </source>
</reference>
<evidence type="ECO:0000256" key="1">
    <source>
        <dbReference type="SAM" id="Phobius"/>
    </source>
</evidence>
<keyword evidence="1" id="KW-1133">Transmembrane helix</keyword>
<comment type="caution">
    <text evidence="2">The sequence shown here is derived from an EMBL/GenBank/DDBJ whole genome shotgun (WGS) entry which is preliminary data.</text>
</comment>
<keyword evidence="1" id="KW-0812">Transmembrane</keyword>
<protein>
    <submittedName>
        <fullName evidence="2">NusG domain II-containing protein</fullName>
    </submittedName>
</protein>
<keyword evidence="1" id="KW-0472">Membrane</keyword>
<dbReference type="AlphaFoldDB" id="A0A9D1DBE9"/>
<feature type="transmembrane region" description="Helical" evidence="1">
    <location>
        <begin position="20"/>
        <end position="39"/>
    </location>
</feature>
<evidence type="ECO:0000313" key="2">
    <source>
        <dbReference type="EMBL" id="HIR40157.1"/>
    </source>
</evidence>
<organism evidence="2 3">
    <name type="scientific">Candidatus Coproplasma stercoripullorum</name>
    <dbReference type="NCBI Taxonomy" id="2840751"/>
    <lineage>
        <taxon>Bacteria</taxon>
        <taxon>Bacillati</taxon>
        <taxon>Bacillota</taxon>
        <taxon>Clostridia</taxon>
        <taxon>Eubacteriales</taxon>
        <taxon>Candidatus Coproplasma</taxon>
    </lineage>
</organism>
<evidence type="ECO:0000313" key="3">
    <source>
        <dbReference type="Proteomes" id="UP000824179"/>
    </source>
</evidence>
<dbReference type="EMBL" id="DVHB01000129">
    <property type="protein sequence ID" value="HIR40157.1"/>
    <property type="molecule type" value="Genomic_DNA"/>
</dbReference>